<protein>
    <submittedName>
        <fullName evidence="4">Transcriptional regulator, TetR family</fullName>
    </submittedName>
</protein>
<evidence type="ECO:0000259" key="3">
    <source>
        <dbReference type="PROSITE" id="PS50977"/>
    </source>
</evidence>
<dbReference type="InterPro" id="IPR050109">
    <property type="entry name" value="HTH-type_TetR-like_transc_reg"/>
</dbReference>
<feature type="DNA-binding region" description="H-T-H motif" evidence="2">
    <location>
        <begin position="63"/>
        <end position="82"/>
    </location>
</feature>
<organism evidence="4 5">
    <name type="scientific">Burkholderia singularis</name>
    <dbReference type="NCBI Taxonomy" id="1503053"/>
    <lineage>
        <taxon>Bacteria</taxon>
        <taxon>Pseudomonadati</taxon>
        <taxon>Pseudomonadota</taxon>
        <taxon>Betaproteobacteria</taxon>
        <taxon>Burkholderiales</taxon>
        <taxon>Burkholderiaceae</taxon>
        <taxon>Burkholderia</taxon>
        <taxon>pseudomallei group</taxon>
    </lineage>
</organism>
<dbReference type="GO" id="GO:0000976">
    <property type="term" value="F:transcription cis-regulatory region binding"/>
    <property type="evidence" value="ECO:0007669"/>
    <property type="project" value="TreeGrafter"/>
</dbReference>
<dbReference type="AlphaFoldDB" id="A0A238H7V1"/>
<dbReference type="EMBL" id="FXAN01000067">
    <property type="protein sequence ID" value="SMG01107.1"/>
    <property type="molecule type" value="Genomic_DNA"/>
</dbReference>
<dbReference type="PANTHER" id="PTHR30055">
    <property type="entry name" value="HTH-TYPE TRANSCRIPTIONAL REGULATOR RUTR"/>
    <property type="match status" value="1"/>
</dbReference>
<dbReference type="InterPro" id="IPR001647">
    <property type="entry name" value="HTH_TetR"/>
</dbReference>
<gene>
    <name evidence="4" type="ORF">BSIN_4139</name>
</gene>
<dbReference type="PANTHER" id="PTHR30055:SF239">
    <property type="entry name" value="TRANSCRIPTIONAL REGULATORY PROTEIN"/>
    <property type="match status" value="1"/>
</dbReference>
<evidence type="ECO:0000313" key="4">
    <source>
        <dbReference type="EMBL" id="SMG01107.1"/>
    </source>
</evidence>
<reference evidence="4 5" key="1">
    <citation type="submission" date="2017-04" db="EMBL/GenBank/DDBJ databases">
        <authorList>
            <person name="Afonso C.L."/>
            <person name="Miller P.J."/>
            <person name="Scott M.A."/>
            <person name="Spackman E."/>
            <person name="Goraichik I."/>
            <person name="Dimitrov K.M."/>
            <person name="Suarez D.L."/>
            <person name="Swayne D.E."/>
        </authorList>
    </citation>
    <scope>NUCLEOTIDE SEQUENCE [LARGE SCALE GENOMIC DNA]</scope>
    <source>
        <strain evidence="4">LMG 28154</strain>
    </source>
</reference>
<feature type="domain" description="HTH tetR-type" evidence="3">
    <location>
        <begin position="40"/>
        <end position="100"/>
    </location>
</feature>
<dbReference type="GO" id="GO:0003700">
    <property type="term" value="F:DNA-binding transcription factor activity"/>
    <property type="evidence" value="ECO:0007669"/>
    <property type="project" value="TreeGrafter"/>
</dbReference>
<evidence type="ECO:0000256" key="1">
    <source>
        <dbReference type="ARBA" id="ARBA00023125"/>
    </source>
</evidence>
<keyword evidence="1 2" id="KW-0238">DNA-binding</keyword>
<accession>A0A238H7V1</accession>
<proteinExistence type="predicted"/>
<evidence type="ECO:0000256" key="2">
    <source>
        <dbReference type="PROSITE-ProRule" id="PRU00335"/>
    </source>
</evidence>
<dbReference type="PROSITE" id="PS50977">
    <property type="entry name" value="HTH_TETR_2"/>
    <property type="match status" value="1"/>
</dbReference>
<name>A0A238H7V1_9BURK</name>
<dbReference type="Gene3D" id="1.10.357.10">
    <property type="entry name" value="Tetracycline Repressor, domain 2"/>
    <property type="match status" value="1"/>
</dbReference>
<sequence length="222" mass="25307">MPDCVGCARVWENPEPCLFYGSTMLTPARTPARKRASRGTLGKEDWIAAATDLLIDGSVEAIRVESLAKRLRITTGSFYYHFKDRDDLLAQVLENWREWATAQTIRQLQVGQADPRRVIENMLELPFHGSSARRASMIELSVRIWARQDESVQRVVDAVDKQRLAYAQRCFMALGATPSKARGKAFATYSYLISQSMLWHIGDAAYKKKMREYMREVLLGDI</sequence>
<dbReference type="Proteomes" id="UP000198460">
    <property type="component" value="Unassembled WGS sequence"/>
</dbReference>
<evidence type="ECO:0000313" key="5">
    <source>
        <dbReference type="Proteomes" id="UP000198460"/>
    </source>
</evidence>
<dbReference type="SUPFAM" id="SSF46689">
    <property type="entry name" value="Homeodomain-like"/>
    <property type="match status" value="1"/>
</dbReference>
<dbReference type="InterPro" id="IPR009057">
    <property type="entry name" value="Homeodomain-like_sf"/>
</dbReference>
<dbReference type="Pfam" id="PF00440">
    <property type="entry name" value="TetR_N"/>
    <property type="match status" value="1"/>
</dbReference>